<evidence type="ECO:0000256" key="4">
    <source>
        <dbReference type="ARBA" id="ARBA00022801"/>
    </source>
</evidence>
<feature type="domain" description="Glycosyl hydrolase family 31 C-terminal" evidence="9">
    <location>
        <begin position="739"/>
        <end position="828"/>
    </location>
</feature>
<evidence type="ECO:0000256" key="2">
    <source>
        <dbReference type="ARBA" id="ARBA00007806"/>
    </source>
</evidence>
<organism evidence="10 11">
    <name type="scientific">Thielaviopsis punctulata</name>
    <dbReference type="NCBI Taxonomy" id="72032"/>
    <lineage>
        <taxon>Eukaryota</taxon>
        <taxon>Fungi</taxon>
        <taxon>Dikarya</taxon>
        <taxon>Ascomycota</taxon>
        <taxon>Pezizomycotina</taxon>
        <taxon>Sordariomycetes</taxon>
        <taxon>Hypocreomycetidae</taxon>
        <taxon>Microascales</taxon>
        <taxon>Ceratocystidaceae</taxon>
        <taxon>Thielaviopsis</taxon>
    </lineage>
</organism>
<dbReference type="SUPFAM" id="SSF51011">
    <property type="entry name" value="Glycosyl hydrolase domain"/>
    <property type="match status" value="1"/>
</dbReference>
<dbReference type="Gene3D" id="2.60.40.1180">
    <property type="entry name" value="Golgi alpha-mannosidase II"/>
    <property type="match status" value="2"/>
</dbReference>
<dbReference type="EC" id="3.2.1.20" evidence="3"/>
<comment type="caution">
    <text evidence="10">The sequence shown here is derived from an EMBL/GenBank/DDBJ whole genome shotgun (WGS) entry which is preliminary data.</text>
</comment>
<dbReference type="CDD" id="cd14752">
    <property type="entry name" value="GH31_N"/>
    <property type="match status" value="1"/>
</dbReference>
<evidence type="ECO:0000256" key="7">
    <source>
        <dbReference type="RuleBase" id="RU361185"/>
    </source>
</evidence>
<dbReference type="Gene3D" id="2.60.40.1760">
    <property type="entry name" value="glycosyl hydrolase (family 31)"/>
    <property type="match status" value="1"/>
</dbReference>
<evidence type="ECO:0000256" key="3">
    <source>
        <dbReference type="ARBA" id="ARBA00012741"/>
    </source>
</evidence>
<keyword evidence="11" id="KW-1185">Reference proteome</keyword>
<accession>A0A0F4ZI45</accession>
<evidence type="ECO:0000259" key="8">
    <source>
        <dbReference type="Pfam" id="PF01055"/>
    </source>
</evidence>
<dbReference type="InterPro" id="IPR013780">
    <property type="entry name" value="Glyco_hydro_b"/>
</dbReference>
<dbReference type="SUPFAM" id="SSF51445">
    <property type="entry name" value="(Trans)glycosidases"/>
    <property type="match status" value="1"/>
</dbReference>
<comment type="catalytic activity">
    <reaction evidence="1">
        <text>Hydrolysis of terminal, non-reducing (1-&gt;4)-linked alpha-D-glucose residues with release of alpha-D-glucose.</text>
        <dbReference type="EC" id="3.2.1.20"/>
    </reaction>
</comment>
<evidence type="ECO:0000313" key="11">
    <source>
        <dbReference type="Proteomes" id="UP000033483"/>
    </source>
</evidence>
<dbReference type="InterPro" id="IPR000322">
    <property type="entry name" value="Glyco_hydro_31_TIM"/>
</dbReference>
<dbReference type="InterPro" id="IPR030458">
    <property type="entry name" value="Glyco_hydro_31_AS"/>
</dbReference>
<dbReference type="GO" id="GO:0005975">
    <property type="term" value="P:carbohydrate metabolic process"/>
    <property type="evidence" value="ECO:0007669"/>
    <property type="project" value="InterPro"/>
</dbReference>
<comment type="similarity">
    <text evidence="2 7">Belongs to the glycosyl hydrolase 31 family.</text>
</comment>
<dbReference type="Gene3D" id="3.20.20.80">
    <property type="entry name" value="Glycosidases"/>
    <property type="match status" value="2"/>
</dbReference>
<keyword evidence="4 7" id="KW-0378">Hydrolase</keyword>
<dbReference type="PROSITE" id="PS00129">
    <property type="entry name" value="GLYCOSYL_HYDROL_F31_1"/>
    <property type="match status" value="1"/>
</dbReference>
<name>A0A0F4ZI45_9PEZI</name>
<dbReference type="Proteomes" id="UP000033483">
    <property type="component" value="Unassembled WGS sequence"/>
</dbReference>
<dbReference type="FunFam" id="2.60.40.1760:FF:000005">
    <property type="entry name" value="Putative alpha-glucosidase AgdA"/>
    <property type="match status" value="1"/>
</dbReference>
<protein>
    <recommendedName>
        <fullName evidence="3">alpha-glucosidase</fullName>
        <ecNumber evidence="3">3.2.1.20</ecNumber>
    </recommendedName>
</protein>
<reference evidence="10 11" key="1">
    <citation type="submission" date="2015-03" db="EMBL/GenBank/DDBJ databases">
        <authorList>
            <person name="Radwan O."/>
            <person name="Al-Naeli F.A."/>
            <person name="Rendon G.A."/>
            <person name="Fields C."/>
        </authorList>
    </citation>
    <scope>NUCLEOTIDE SEQUENCE [LARGE SCALE GENOMIC DNA]</scope>
    <source>
        <strain evidence="10">CR-DP1</strain>
    </source>
</reference>
<keyword evidence="6 7" id="KW-0326">Glycosidase</keyword>
<dbReference type="GO" id="GO:0004558">
    <property type="term" value="F:alpha-1,4-glucosidase activity"/>
    <property type="evidence" value="ECO:0007669"/>
    <property type="project" value="UniProtKB-EC"/>
</dbReference>
<proteinExistence type="inferred from homology"/>
<dbReference type="SUPFAM" id="SSF74650">
    <property type="entry name" value="Galactose mutarotase-like"/>
    <property type="match status" value="1"/>
</dbReference>
<evidence type="ECO:0000256" key="6">
    <source>
        <dbReference type="ARBA" id="ARBA00023295"/>
    </source>
</evidence>
<dbReference type="InterPro" id="IPR017853">
    <property type="entry name" value="GH"/>
</dbReference>
<dbReference type="CDD" id="cd06602">
    <property type="entry name" value="GH31_MGAM_SI_GAA"/>
    <property type="match status" value="1"/>
</dbReference>
<dbReference type="PANTHER" id="PTHR22762:SF133">
    <property type="entry name" value="P-TYPE DOMAIN-CONTAINING PROTEIN"/>
    <property type="match status" value="1"/>
</dbReference>
<evidence type="ECO:0000259" key="9">
    <source>
        <dbReference type="Pfam" id="PF21365"/>
    </source>
</evidence>
<gene>
    <name evidence="10" type="ORF">TD95_001176</name>
</gene>
<dbReference type="InterPro" id="IPR011013">
    <property type="entry name" value="Gal_mutarotase_sf_dom"/>
</dbReference>
<keyword evidence="5" id="KW-0325">Glycoprotein</keyword>
<dbReference type="GO" id="GO:0030246">
    <property type="term" value="F:carbohydrate binding"/>
    <property type="evidence" value="ECO:0007669"/>
    <property type="project" value="InterPro"/>
</dbReference>
<feature type="domain" description="Glycoside hydrolase family 31 TIM barrel" evidence="8">
    <location>
        <begin position="298"/>
        <end position="731"/>
    </location>
</feature>
<dbReference type="Pfam" id="PF01055">
    <property type="entry name" value="Glyco_hydro_31_2nd"/>
    <property type="match status" value="1"/>
</dbReference>
<dbReference type="AlphaFoldDB" id="A0A0F4ZI45"/>
<dbReference type="OrthoDB" id="5839090at2759"/>
<evidence type="ECO:0000256" key="5">
    <source>
        <dbReference type="ARBA" id="ARBA00023180"/>
    </source>
</evidence>
<evidence type="ECO:0000256" key="1">
    <source>
        <dbReference type="ARBA" id="ARBA00001657"/>
    </source>
</evidence>
<dbReference type="Pfam" id="PF21365">
    <property type="entry name" value="Glyco_hydro_31_3rd"/>
    <property type="match status" value="1"/>
</dbReference>
<evidence type="ECO:0000313" key="10">
    <source>
        <dbReference type="EMBL" id="KKA30187.1"/>
    </source>
</evidence>
<dbReference type="EMBL" id="LAEV01000468">
    <property type="protein sequence ID" value="KKA30187.1"/>
    <property type="molecule type" value="Genomic_DNA"/>
</dbReference>
<dbReference type="PANTHER" id="PTHR22762">
    <property type="entry name" value="ALPHA-GLUCOSIDASE"/>
    <property type="match status" value="1"/>
</dbReference>
<sequence length="957" mass="106913">MYRLEMLEMSSPETWNWYAIPNVLDPNAENSQTKCPGYHISNVQESASGLTADLDLAGAPCNIYGTDIDQLKLTVEYHDTDRLHVEIVPRFIGPENSTWFIIPEQMVPKPQAASGASKDSCELAFEYSSDPNFSYRVIRKANNEVLFDTTGSQLVFADQFFEFVTQMPADYNLYGLGETIRKFRLGNNLTRTLWAADVADQIDANLYGSHPIYLDTRYYEKGSKTPVSGSADSLDRSKEYDSYTHGVFMRNAHGQDILLQSNKLTWRSLGGSVDLYFYSGPQAKDVITTYQKTMVGFPAMQQYWAFGFHQCRWGYKKWQDLQDVVQRMEAAGIHMETIWADIDWMDQYRNFVTSPTGYPLPEFAGFLETLHGRGQHFVPIIDAALYRPNNNDVDSYLPYKRGAAQHAFLSKANGEEYIGQVWPGYTVFPDFVGASLGNVARTNDWWNDEVRRFFDGVKFDGLWVDMNEVSSFCEGSCGTGRVGDRNLTYSNATESANNTRIGPVSRDVDSIEIKRATIKSHAATLGKRDATEFFPTDINPVWRHSKPVPGQRNLDNPPYAINHFYGHLAKKGVAPSAHHHVETGAVQYDFHNLFGHQLLNATHSALLSLSPGKRPFIIGRSTFAGSGALAGHWGGDNFSLWEYLQLGISQGLSFSIYGIPMFGTDACGFLYDSNEQLCARWMQLNAFFPFYRNHNTEGTISQEPYTWESVANATRTAIAARYAMLPYMYTLFYRAHTRGDTVLRALVWEFPTEPWLADSDAQFMLGPSLLVVPVLTENMSTVSAVMPQGALWYDWWTQTQHTPAARGYSSEFSAPMGHIPLFVRGGSVMPLQQPGNTTTASRANPWSLLVALDADGAASGDLYVDDGESLQPDQTLLVTFTAAKGSLKAVPEGGFGDANALANVTIMGVDGVGSVSFNGQAIDKGKWKYNEVDKRLWVDMESETAGGAWMGEWELTW</sequence>
<dbReference type="InterPro" id="IPR048395">
    <property type="entry name" value="Glyco_hydro_31_C"/>
</dbReference>